<dbReference type="RefSeq" id="WP_166857096.1">
    <property type="nucleotide sequence ID" value="NZ_CP063989.1"/>
</dbReference>
<keyword evidence="2" id="KW-0238">DNA-binding</keyword>
<dbReference type="InterPro" id="IPR007492">
    <property type="entry name" value="LytTR_DNA-bd_dom"/>
</dbReference>
<reference evidence="2 3" key="1">
    <citation type="submission" date="2020-11" db="EMBL/GenBank/DDBJ databases">
        <title>Actinomyces sp. ZJ750.</title>
        <authorList>
            <person name="Zhou J."/>
        </authorList>
    </citation>
    <scope>NUCLEOTIDE SEQUENCE [LARGE SCALE GENOMIC DNA]</scope>
    <source>
        <strain evidence="2 3">ZJ750</strain>
    </source>
</reference>
<dbReference type="AlphaFoldDB" id="A0A7T0LKT7"/>
<dbReference type="Proteomes" id="UP000594637">
    <property type="component" value="Chromosome"/>
</dbReference>
<dbReference type="PANTHER" id="PTHR37299">
    <property type="entry name" value="TRANSCRIPTIONAL REGULATOR-RELATED"/>
    <property type="match status" value="1"/>
</dbReference>
<accession>A0A7T0LKT7</accession>
<gene>
    <name evidence="2" type="ORF">ID810_01045</name>
</gene>
<proteinExistence type="predicted"/>
<evidence type="ECO:0000313" key="2">
    <source>
        <dbReference type="EMBL" id="QPL05614.1"/>
    </source>
</evidence>
<dbReference type="GO" id="GO:0000156">
    <property type="term" value="F:phosphorelay response regulator activity"/>
    <property type="evidence" value="ECO:0007669"/>
    <property type="project" value="InterPro"/>
</dbReference>
<evidence type="ECO:0000313" key="3">
    <source>
        <dbReference type="Proteomes" id="UP000594637"/>
    </source>
</evidence>
<keyword evidence="3" id="KW-1185">Reference proteome</keyword>
<dbReference type="PROSITE" id="PS50930">
    <property type="entry name" value="HTH_LYTTR"/>
    <property type="match status" value="1"/>
</dbReference>
<feature type="domain" description="HTH LytTR-type" evidence="1">
    <location>
        <begin position="43"/>
        <end position="147"/>
    </location>
</feature>
<organism evidence="2 3">
    <name type="scientific">Actinomyces respiraculi</name>
    <dbReference type="NCBI Taxonomy" id="2744574"/>
    <lineage>
        <taxon>Bacteria</taxon>
        <taxon>Bacillati</taxon>
        <taxon>Actinomycetota</taxon>
        <taxon>Actinomycetes</taxon>
        <taxon>Actinomycetales</taxon>
        <taxon>Actinomycetaceae</taxon>
        <taxon>Actinomyces</taxon>
    </lineage>
</organism>
<dbReference type="PANTHER" id="PTHR37299:SF1">
    <property type="entry name" value="STAGE 0 SPORULATION PROTEIN A HOMOLOG"/>
    <property type="match status" value="1"/>
</dbReference>
<dbReference type="Pfam" id="PF04397">
    <property type="entry name" value="LytTR"/>
    <property type="match status" value="1"/>
</dbReference>
<dbReference type="GO" id="GO:0003677">
    <property type="term" value="F:DNA binding"/>
    <property type="evidence" value="ECO:0007669"/>
    <property type="project" value="UniProtKB-KW"/>
</dbReference>
<evidence type="ECO:0000259" key="1">
    <source>
        <dbReference type="PROSITE" id="PS50930"/>
    </source>
</evidence>
<dbReference type="SMART" id="SM00850">
    <property type="entry name" value="LytTR"/>
    <property type="match status" value="1"/>
</dbReference>
<protein>
    <submittedName>
        <fullName evidence="2">LytTR family transcriptional regulator DNA-binding domain-containing protein</fullName>
    </submittedName>
</protein>
<dbReference type="Gene3D" id="2.40.50.1020">
    <property type="entry name" value="LytTr DNA-binding domain"/>
    <property type="match status" value="1"/>
</dbReference>
<dbReference type="KEGG" id="arep:ID810_01045"/>
<dbReference type="EMBL" id="CP063989">
    <property type="protein sequence ID" value="QPL05614.1"/>
    <property type="molecule type" value="Genomic_DNA"/>
</dbReference>
<sequence>MKINIHIDPSVEETRVDVRAPTLDAEVRRIESALTRLGEPQRLTGTDGERTVLLDPARILRLFTRDKRVYAHDAAGTWRIQPRLHEVEHRLQSDSFIRINQGEIINLAHVAFMDLSGTGTIAVQLRDGTRCFVSRRSIPRFKAALGL</sequence>
<dbReference type="InterPro" id="IPR046947">
    <property type="entry name" value="LytR-like"/>
</dbReference>
<name>A0A7T0LKT7_9ACTO</name>